<dbReference type="AlphaFoldDB" id="A0A6J4PUS1"/>
<name>A0A6J4PUS1_9BACT</name>
<feature type="transmembrane region" description="Helical" evidence="1">
    <location>
        <begin position="15"/>
        <end position="37"/>
    </location>
</feature>
<evidence type="ECO:0000313" key="2">
    <source>
        <dbReference type="EMBL" id="CAA9426191.1"/>
    </source>
</evidence>
<feature type="non-terminal residue" evidence="2">
    <location>
        <position position="1"/>
    </location>
</feature>
<reference evidence="2" key="1">
    <citation type="submission" date="2020-02" db="EMBL/GenBank/DDBJ databases">
        <authorList>
            <person name="Meier V. D."/>
        </authorList>
    </citation>
    <scope>NUCLEOTIDE SEQUENCE</scope>
    <source>
        <strain evidence="2">AVDCRST_MAG74</strain>
    </source>
</reference>
<organism evidence="2">
    <name type="scientific">uncultured Pyrinomonadaceae bacterium</name>
    <dbReference type="NCBI Taxonomy" id="2283094"/>
    <lineage>
        <taxon>Bacteria</taxon>
        <taxon>Pseudomonadati</taxon>
        <taxon>Acidobacteriota</taxon>
        <taxon>Blastocatellia</taxon>
        <taxon>Blastocatellales</taxon>
        <taxon>Pyrinomonadaceae</taxon>
        <taxon>environmental samples</taxon>
    </lineage>
</organism>
<proteinExistence type="predicted"/>
<keyword evidence="1" id="KW-0472">Membrane</keyword>
<keyword evidence="1" id="KW-0812">Transmembrane</keyword>
<feature type="non-terminal residue" evidence="2">
    <location>
        <position position="38"/>
    </location>
</feature>
<protein>
    <submittedName>
        <fullName evidence="2">Uncharacterized protein</fullName>
    </submittedName>
</protein>
<sequence>WGLNFPQLFSFRRRIFFFINSPFHFFAFCLLSVYFLLY</sequence>
<evidence type="ECO:0000256" key="1">
    <source>
        <dbReference type="SAM" id="Phobius"/>
    </source>
</evidence>
<gene>
    <name evidence="2" type="ORF">AVDCRST_MAG74-3351</name>
</gene>
<accession>A0A6J4PUS1</accession>
<keyword evidence="1" id="KW-1133">Transmembrane helix</keyword>
<dbReference type="EMBL" id="CADCUR010000287">
    <property type="protein sequence ID" value="CAA9426191.1"/>
    <property type="molecule type" value="Genomic_DNA"/>
</dbReference>